<dbReference type="Proteomes" id="UP000681967">
    <property type="component" value="Unassembled WGS sequence"/>
</dbReference>
<dbReference type="Proteomes" id="UP000663855">
    <property type="component" value="Unassembled WGS sequence"/>
</dbReference>
<evidence type="ECO:0000313" key="2">
    <source>
        <dbReference type="EMBL" id="CAF1615957.1"/>
    </source>
</evidence>
<dbReference type="EMBL" id="CAJOBJ010002512">
    <property type="protein sequence ID" value="CAF3928723.1"/>
    <property type="molecule type" value="Genomic_DNA"/>
</dbReference>
<dbReference type="EMBL" id="CAJNOV010012550">
    <property type="protein sequence ID" value="CAF1490575.1"/>
    <property type="molecule type" value="Genomic_DNA"/>
</dbReference>
<evidence type="ECO:0000313" key="3">
    <source>
        <dbReference type="EMBL" id="CAF2101291.1"/>
    </source>
</evidence>
<proteinExistence type="predicted"/>
<dbReference type="EMBL" id="CAJOBH010018426">
    <property type="protein sequence ID" value="CAF4206283.1"/>
    <property type="molecule type" value="Genomic_DNA"/>
</dbReference>
<protein>
    <submittedName>
        <fullName evidence="1">Uncharacterized protein</fullName>
    </submittedName>
</protein>
<accession>A0A815SI88</accession>
<evidence type="ECO:0000313" key="6">
    <source>
        <dbReference type="Proteomes" id="UP000663855"/>
    </source>
</evidence>
<gene>
    <name evidence="5" type="ORF">BYL167_LOCUS23846</name>
    <name evidence="1" type="ORF">CJN711_LOCUS26686</name>
    <name evidence="4" type="ORF">GIL414_LOCUS7958</name>
    <name evidence="2" type="ORF">KQP761_LOCUS24007</name>
    <name evidence="3" type="ORF">MBJ925_LOCUS22314</name>
</gene>
<evidence type="ECO:0000313" key="4">
    <source>
        <dbReference type="EMBL" id="CAF3928723.1"/>
    </source>
</evidence>
<sequence length="221" mass="25765">MLDVTTQQLQEDQHRKVLRGQNINYTDMDISIRNQNIETADAFTYLGCTITNEQRQGTDLLARLTKASKAFNMLRHAIWHRKSISITARFRIFRVCILPVLLYGSQTWALAMKQKQRIASFYNRCLRTIIGVNLGDRMSNGTLFDITGQPSIENIIRRNRLRWFGHVNRGVNQDGCPSLTKKTMFGYFHGEKRPSNMGRSKRWEDNVLKDIEELNIGNWRK</sequence>
<comment type="caution">
    <text evidence="1">The sequence shown here is derived from an EMBL/GenBank/DDBJ whole genome shotgun (WGS) entry which is preliminary data.</text>
</comment>
<evidence type="ECO:0000313" key="1">
    <source>
        <dbReference type="EMBL" id="CAF1490575.1"/>
    </source>
</evidence>
<evidence type="ECO:0000313" key="5">
    <source>
        <dbReference type="EMBL" id="CAF4206283.1"/>
    </source>
</evidence>
<dbReference type="Proteomes" id="UP000663834">
    <property type="component" value="Unassembled WGS sequence"/>
</dbReference>
<dbReference type="PANTHER" id="PTHR47027">
    <property type="entry name" value="REVERSE TRANSCRIPTASE DOMAIN-CONTAINING PROTEIN"/>
    <property type="match status" value="1"/>
</dbReference>
<name>A0A815SI88_9BILA</name>
<dbReference type="Proteomes" id="UP000663824">
    <property type="component" value="Unassembled WGS sequence"/>
</dbReference>
<dbReference type="OrthoDB" id="410404at2759"/>
<dbReference type="PANTHER" id="PTHR47027:SF20">
    <property type="entry name" value="REVERSE TRANSCRIPTASE-LIKE PROTEIN WITH RNA-DIRECTED DNA POLYMERASE DOMAIN"/>
    <property type="match status" value="1"/>
</dbReference>
<dbReference type="EMBL" id="CAJNRE010011433">
    <property type="protein sequence ID" value="CAF2101291.1"/>
    <property type="molecule type" value="Genomic_DNA"/>
</dbReference>
<dbReference type="AlphaFoldDB" id="A0A815SI88"/>
<dbReference type="Proteomes" id="UP000681720">
    <property type="component" value="Unassembled WGS sequence"/>
</dbReference>
<dbReference type="EMBL" id="CAJNOW010012936">
    <property type="protein sequence ID" value="CAF1615957.1"/>
    <property type="molecule type" value="Genomic_DNA"/>
</dbReference>
<reference evidence="1" key="1">
    <citation type="submission" date="2021-02" db="EMBL/GenBank/DDBJ databases">
        <authorList>
            <person name="Nowell W R."/>
        </authorList>
    </citation>
    <scope>NUCLEOTIDE SEQUENCE</scope>
</reference>
<organism evidence="1 6">
    <name type="scientific">Rotaria magnacalcarata</name>
    <dbReference type="NCBI Taxonomy" id="392030"/>
    <lineage>
        <taxon>Eukaryota</taxon>
        <taxon>Metazoa</taxon>
        <taxon>Spiralia</taxon>
        <taxon>Gnathifera</taxon>
        <taxon>Rotifera</taxon>
        <taxon>Eurotatoria</taxon>
        <taxon>Bdelloidea</taxon>
        <taxon>Philodinida</taxon>
        <taxon>Philodinidae</taxon>
        <taxon>Rotaria</taxon>
    </lineage>
</organism>